<evidence type="ECO:0000256" key="3">
    <source>
        <dbReference type="PROSITE-ProRule" id="PRU00339"/>
    </source>
</evidence>
<proteinExistence type="predicted"/>
<evidence type="ECO:0000256" key="4">
    <source>
        <dbReference type="SAM" id="Phobius"/>
    </source>
</evidence>
<dbReference type="Gene3D" id="1.25.40.10">
    <property type="entry name" value="Tetratricopeptide repeat domain"/>
    <property type="match status" value="1"/>
</dbReference>
<evidence type="ECO:0000256" key="1">
    <source>
        <dbReference type="ARBA" id="ARBA00022737"/>
    </source>
</evidence>
<dbReference type="PROSITE" id="PS50293">
    <property type="entry name" value="TPR_REGION"/>
    <property type="match status" value="1"/>
</dbReference>
<evidence type="ECO:0000313" key="5">
    <source>
        <dbReference type="EMBL" id="SHF07959.1"/>
    </source>
</evidence>
<keyword evidence="4" id="KW-0812">Transmembrane</keyword>
<keyword evidence="6" id="KW-1185">Reference proteome</keyword>
<keyword evidence="1" id="KW-0677">Repeat</keyword>
<evidence type="ECO:0000313" key="6">
    <source>
        <dbReference type="Proteomes" id="UP000184196"/>
    </source>
</evidence>
<reference evidence="6" key="1">
    <citation type="submission" date="2016-11" db="EMBL/GenBank/DDBJ databases">
        <authorList>
            <person name="Varghese N."/>
            <person name="Submissions S."/>
        </authorList>
    </citation>
    <scope>NUCLEOTIDE SEQUENCE [LARGE SCALE GENOMIC DNA]</scope>
    <source>
        <strain evidence="6">DSM 11792</strain>
    </source>
</reference>
<dbReference type="PANTHER" id="PTHR45586:SF14">
    <property type="entry name" value="TETRATRICOPEPTIDE TPR_2 REPEAT PROTEIN"/>
    <property type="match status" value="1"/>
</dbReference>
<dbReference type="InterPro" id="IPR051012">
    <property type="entry name" value="CellSynth/LPSAsmb/PSIAsmb"/>
</dbReference>
<organism evidence="5 6">
    <name type="scientific">Desulfofundulus australicus DSM 11792</name>
    <dbReference type="NCBI Taxonomy" id="1121425"/>
    <lineage>
        <taxon>Bacteria</taxon>
        <taxon>Bacillati</taxon>
        <taxon>Bacillota</taxon>
        <taxon>Clostridia</taxon>
        <taxon>Eubacteriales</taxon>
        <taxon>Peptococcaceae</taxon>
        <taxon>Desulfofundulus</taxon>
    </lineage>
</organism>
<feature type="transmembrane region" description="Helical" evidence="4">
    <location>
        <begin position="15"/>
        <end position="37"/>
    </location>
</feature>
<dbReference type="PANTHER" id="PTHR45586">
    <property type="entry name" value="TPR REPEAT-CONTAINING PROTEIN PA4667"/>
    <property type="match status" value="1"/>
</dbReference>
<gene>
    <name evidence="5" type="ORF">SAMN02745218_01413</name>
</gene>
<protein>
    <submittedName>
        <fullName evidence="5">Tetratricopeptide repeat-containing protein</fullName>
    </submittedName>
</protein>
<dbReference type="SMART" id="SM00028">
    <property type="entry name" value="TPR"/>
    <property type="match status" value="2"/>
</dbReference>
<sequence length="196" mass="22171">MALLYRERRKRFQKIAFIILTIFLSLGLLGTSIGWFFDFRPASAPPDVQQQQSPEAMIAELEAQVKDRPQDADLAARLARAYLEAGKMDQALQAYEKAVQLKPENGDFRVELALVQFLVGHYDDAAASLQEEIRRHPDNALAHYYYGQVLALGKGDYEGGIRELERFVQLAGQGEDVTQARKMIAEWKKLLENGKS</sequence>
<dbReference type="AlphaFoldDB" id="A0A1M4YQ29"/>
<dbReference type="OrthoDB" id="1806831at2"/>
<dbReference type="InterPro" id="IPR011990">
    <property type="entry name" value="TPR-like_helical_dom_sf"/>
</dbReference>
<dbReference type="SUPFAM" id="SSF48452">
    <property type="entry name" value="TPR-like"/>
    <property type="match status" value="1"/>
</dbReference>
<dbReference type="Pfam" id="PF14559">
    <property type="entry name" value="TPR_19"/>
    <property type="match status" value="1"/>
</dbReference>
<name>A0A1M4YQ29_9FIRM</name>
<dbReference type="Proteomes" id="UP000184196">
    <property type="component" value="Unassembled WGS sequence"/>
</dbReference>
<keyword evidence="4" id="KW-1133">Transmembrane helix</keyword>
<dbReference type="PROSITE" id="PS50005">
    <property type="entry name" value="TPR"/>
    <property type="match status" value="1"/>
</dbReference>
<evidence type="ECO:0000256" key="2">
    <source>
        <dbReference type="ARBA" id="ARBA00022803"/>
    </source>
</evidence>
<keyword evidence="2 3" id="KW-0802">TPR repeat</keyword>
<accession>A0A1M4YQ29</accession>
<dbReference type="InterPro" id="IPR019734">
    <property type="entry name" value="TPR_rpt"/>
</dbReference>
<feature type="repeat" description="TPR" evidence="3">
    <location>
        <begin position="72"/>
        <end position="105"/>
    </location>
</feature>
<keyword evidence="4" id="KW-0472">Membrane</keyword>
<dbReference type="EMBL" id="FQUW01000014">
    <property type="protein sequence ID" value="SHF07959.1"/>
    <property type="molecule type" value="Genomic_DNA"/>
</dbReference>
<dbReference type="RefSeq" id="WP_073164530.1">
    <property type="nucleotide sequence ID" value="NZ_FQUW01000014.1"/>
</dbReference>